<dbReference type="InterPro" id="IPR003395">
    <property type="entry name" value="RecF/RecN/SMC_N"/>
</dbReference>
<keyword evidence="5 13" id="KW-0235">DNA replication</keyword>
<reference evidence="17" key="1">
    <citation type="journal article" date="2019" name="Int. J. Syst. Evol. Microbiol.">
        <title>The Global Catalogue of Microorganisms (GCM) 10K type strain sequencing project: providing services to taxonomists for standard genome sequencing and annotation.</title>
        <authorList>
            <consortium name="The Broad Institute Genomics Platform"/>
            <consortium name="The Broad Institute Genome Sequencing Center for Infectious Disease"/>
            <person name="Wu L."/>
            <person name="Ma J."/>
        </authorList>
    </citation>
    <scope>NUCLEOTIDE SEQUENCE [LARGE SCALE GENOMIC DNA]</scope>
    <source>
        <strain evidence="17">JCM 17024</strain>
    </source>
</reference>
<comment type="similarity">
    <text evidence="2 13 14">Belongs to the RecF family.</text>
</comment>
<evidence type="ECO:0000313" key="17">
    <source>
        <dbReference type="Proteomes" id="UP001501591"/>
    </source>
</evidence>
<dbReference type="EMBL" id="BAABCP010000001">
    <property type="protein sequence ID" value="GAA3935193.1"/>
    <property type="molecule type" value="Genomic_DNA"/>
</dbReference>
<keyword evidence="4 13" id="KW-0963">Cytoplasm</keyword>
<evidence type="ECO:0000256" key="11">
    <source>
        <dbReference type="ARBA" id="ARBA00023236"/>
    </source>
</evidence>
<gene>
    <name evidence="13 16" type="primary">recF</name>
    <name evidence="16" type="ORF">GCM10022383_11960</name>
</gene>
<keyword evidence="9 13" id="KW-0238">DNA-binding</keyword>
<dbReference type="PANTHER" id="PTHR32182">
    <property type="entry name" value="DNA REPLICATION AND REPAIR PROTEIN RECF"/>
    <property type="match status" value="1"/>
</dbReference>
<protein>
    <recommendedName>
        <fullName evidence="3 13">DNA replication and repair protein RecF</fullName>
    </recommendedName>
</protein>
<comment type="caution">
    <text evidence="16">The sequence shown here is derived from an EMBL/GenBank/DDBJ whole genome shotgun (WGS) entry which is preliminary data.</text>
</comment>
<dbReference type="PANTHER" id="PTHR32182:SF0">
    <property type="entry name" value="DNA REPLICATION AND REPAIR PROTEIN RECF"/>
    <property type="match status" value="1"/>
</dbReference>
<feature type="domain" description="RecF/RecN/SMC N-terminal" evidence="15">
    <location>
        <begin position="3"/>
        <end position="362"/>
    </location>
</feature>
<dbReference type="Gene3D" id="3.40.50.300">
    <property type="entry name" value="P-loop containing nucleotide triphosphate hydrolases"/>
    <property type="match status" value="1"/>
</dbReference>
<dbReference type="HAMAP" id="MF_00365">
    <property type="entry name" value="RecF"/>
    <property type="match status" value="1"/>
</dbReference>
<evidence type="ECO:0000256" key="3">
    <source>
        <dbReference type="ARBA" id="ARBA00020170"/>
    </source>
</evidence>
<dbReference type="NCBIfam" id="TIGR00611">
    <property type="entry name" value="recf"/>
    <property type="match status" value="1"/>
</dbReference>
<accession>A0ABP7N2F1</accession>
<keyword evidence="17" id="KW-1185">Reference proteome</keyword>
<dbReference type="SUPFAM" id="SSF52540">
    <property type="entry name" value="P-loop containing nucleoside triphosphate hydrolases"/>
    <property type="match status" value="1"/>
</dbReference>
<evidence type="ECO:0000256" key="7">
    <source>
        <dbReference type="ARBA" id="ARBA00022763"/>
    </source>
</evidence>
<keyword evidence="10 13" id="KW-0234">DNA repair</keyword>
<keyword evidence="7 13" id="KW-0227">DNA damage</keyword>
<evidence type="ECO:0000313" key="16">
    <source>
        <dbReference type="EMBL" id="GAA3935193.1"/>
    </source>
</evidence>
<evidence type="ECO:0000256" key="12">
    <source>
        <dbReference type="ARBA" id="ARBA00025401"/>
    </source>
</evidence>
<evidence type="ECO:0000256" key="13">
    <source>
        <dbReference type="HAMAP-Rule" id="MF_00365"/>
    </source>
</evidence>
<dbReference type="CDD" id="cd03242">
    <property type="entry name" value="ABC_RecF"/>
    <property type="match status" value="1"/>
</dbReference>
<dbReference type="Pfam" id="PF02463">
    <property type="entry name" value="SMC_N"/>
    <property type="match status" value="1"/>
</dbReference>
<evidence type="ECO:0000256" key="9">
    <source>
        <dbReference type="ARBA" id="ARBA00023125"/>
    </source>
</evidence>
<keyword evidence="6 13" id="KW-0547">Nucleotide-binding</keyword>
<keyword evidence="8 13" id="KW-0067">ATP-binding</keyword>
<feature type="binding site" evidence="13">
    <location>
        <begin position="30"/>
        <end position="37"/>
    </location>
    <ligand>
        <name>ATP</name>
        <dbReference type="ChEBI" id="CHEBI:30616"/>
    </ligand>
</feature>
<evidence type="ECO:0000256" key="4">
    <source>
        <dbReference type="ARBA" id="ARBA00022490"/>
    </source>
</evidence>
<evidence type="ECO:0000256" key="8">
    <source>
        <dbReference type="ARBA" id="ARBA00022840"/>
    </source>
</evidence>
<evidence type="ECO:0000259" key="15">
    <source>
        <dbReference type="Pfam" id="PF02463"/>
    </source>
</evidence>
<name>A0ABP7N2F1_9MICO</name>
<dbReference type="Gene3D" id="1.20.1050.90">
    <property type="entry name" value="RecF/RecN/SMC, N-terminal domain"/>
    <property type="match status" value="1"/>
</dbReference>
<dbReference type="PROSITE" id="PS00618">
    <property type="entry name" value="RECF_2"/>
    <property type="match status" value="1"/>
</dbReference>
<evidence type="ECO:0000256" key="6">
    <source>
        <dbReference type="ARBA" id="ARBA00022741"/>
    </source>
</evidence>
<dbReference type="InterPro" id="IPR042174">
    <property type="entry name" value="RecF_2"/>
</dbReference>
<comment type="function">
    <text evidence="12 13 14">The RecF protein is involved in DNA metabolism; it is required for DNA replication and normal SOS inducibility. RecF binds preferentially to single-stranded, linear DNA. It also seems to bind ATP.</text>
</comment>
<sequence length="396" mass="43442">MIVEHLNLVDFRNYATADLTLHPGPNVLVGSNGQGKTNLAEAVVFLATLGSHRVSSDAPMVRDGAESAIVRARLVHGSRTVLVEVQINRHGSNRARINGSPAKTNELPRYAHVVLFAPEDLQIVRGDPASRRRFADQLLIQRTPRMAGVIADYERVLRQRTALLKSARARGIRGEGLSTLDVWDDKLVSLGSEIIHARLRLASDLQPPLAEAYSAIAGADHSPQLEWAMSVRGGDPEESPDEDPDTDAVSAAREGIEEQFRARLEAKRSREIDRGLTLVGPHRDDLVLRVRDLPVKGYASHGESWSVALALRLASAQLLRAESPAGDPVLILDDVFAELDADRRRRLATITAGYEQVVVTAAVEADIPEELHRHVVRIHAGTISDERTREPEVDDD</sequence>
<evidence type="ECO:0000256" key="10">
    <source>
        <dbReference type="ARBA" id="ARBA00023204"/>
    </source>
</evidence>
<dbReference type="RefSeq" id="WP_344818611.1">
    <property type="nucleotide sequence ID" value="NZ_BAABCP010000001.1"/>
</dbReference>
<dbReference type="Proteomes" id="UP001501591">
    <property type="component" value="Unassembled WGS sequence"/>
</dbReference>
<comment type="subcellular location">
    <subcellularLocation>
        <location evidence="1 13 14">Cytoplasm</location>
    </subcellularLocation>
</comment>
<keyword evidence="11 13" id="KW-0742">SOS response</keyword>
<dbReference type="InterPro" id="IPR018078">
    <property type="entry name" value="DNA-binding_RecF_CS"/>
</dbReference>
<evidence type="ECO:0000256" key="1">
    <source>
        <dbReference type="ARBA" id="ARBA00004496"/>
    </source>
</evidence>
<dbReference type="InterPro" id="IPR001238">
    <property type="entry name" value="DNA-binding_RecF"/>
</dbReference>
<proteinExistence type="inferred from homology"/>
<organism evidence="16 17">
    <name type="scientific">Microbacterium soli</name>
    <dbReference type="NCBI Taxonomy" id="446075"/>
    <lineage>
        <taxon>Bacteria</taxon>
        <taxon>Bacillati</taxon>
        <taxon>Actinomycetota</taxon>
        <taxon>Actinomycetes</taxon>
        <taxon>Micrococcales</taxon>
        <taxon>Microbacteriaceae</taxon>
        <taxon>Microbacterium</taxon>
    </lineage>
</organism>
<evidence type="ECO:0000256" key="2">
    <source>
        <dbReference type="ARBA" id="ARBA00008016"/>
    </source>
</evidence>
<evidence type="ECO:0000256" key="5">
    <source>
        <dbReference type="ARBA" id="ARBA00022705"/>
    </source>
</evidence>
<dbReference type="InterPro" id="IPR027417">
    <property type="entry name" value="P-loop_NTPase"/>
</dbReference>
<evidence type="ECO:0000256" key="14">
    <source>
        <dbReference type="RuleBase" id="RU000578"/>
    </source>
</evidence>